<comment type="caution">
    <text evidence="2">The sequence shown here is derived from an EMBL/GenBank/DDBJ whole genome shotgun (WGS) entry which is preliminary data.</text>
</comment>
<keyword evidence="1" id="KW-1133">Transmembrane helix</keyword>
<dbReference type="InterPro" id="IPR021354">
    <property type="entry name" value="DUF2975"/>
</dbReference>
<evidence type="ECO:0000313" key="3">
    <source>
        <dbReference type="Proteomes" id="UP000029525"/>
    </source>
</evidence>
<dbReference type="AlphaFoldDB" id="A0A096CFT0"/>
<evidence type="ECO:0000256" key="1">
    <source>
        <dbReference type="SAM" id="Phobius"/>
    </source>
</evidence>
<keyword evidence="1" id="KW-0812">Transmembrane</keyword>
<feature type="transmembrane region" description="Helical" evidence="1">
    <location>
        <begin position="145"/>
        <end position="166"/>
    </location>
</feature>
<feature type="transmembrane region" description="Helical" evidence="1">
    <location>
        <begin position="186"/>
        <end position="205"/>
    </location>
</feature>
<dbReference type="Pfam" id="PF11188">
    <property type="entry name" value="DUF2975"/>
    <property type="match status" value="1"/>
</dbReference>
<organism evidence="2 3">
    <name type="scientific">Prevotella bivia DNF00320</name>
    <dbReference type="NCBI Taxonomy" id="1401068"/>
    <lineage>
        <taxon>Bacteria</taxon>
        <taxon>Pseudomonadati</taxon>
        <taxon>Bacteroidota</taxon>
        <taxon>Bacteroidia</taxon>
        <taxon>Bacteroidales</taxon>
        <taxon>Prevotellaceae</taxon>
        <taxon>Prevotella</taxon>
    </lineage>
</organism>
<feature type="transmembrane region" description="Helical" evidence="1">
    <location>
        <begin position="101"/>
        <end position="125"/>
    </location>
</feature>
<sequence>MKKFNFLCTLLLGIMFVSVVYELYSAGYSFGRGWYLADELIKKDTPTMEMAINRCELEGKKTFFPDTLANVKTCGKVYTGRSTVMYETLYKPTFTHSVWDILKIIVELVYIYVLIRLCYIFIKLIRQVNRGEIFDISTERKFQRLGWLMIVGYALEWLLLFIDYSLANIELMLKDYDIVLGEHPSVLLLVSGVGLLIIEQIFVMARKMREEQELTI</sequence>
<dbReference type="RefSeq" id="WP_036867604.1">
    <property type="nucleotide sequence ID" value="NZ_JRNQ01000050.1"/>
</dbReference>
<evidence type="ECO:0000313" key="2">
    <source>
        <dbReference type="EMBL" id="KGF44119.1"/>
    </source>
</evidence>
<keyword evidence="1" id="KW-0472">Membrane</keyword>
<dbReference type="Proteomes" id="UP000029525">
    <property type="component" value="Unassembled WGS sequence"/>
</dbReference>
<name>A0A096CFT0_9BACT</name>
<accession>A0A096CFT0</accession>
<proteinExistence type="predicted"/>
<reference evidence="2 3" key="1">
    <citation type="submission" date="2014-07" db="EMBL/GenBank/DDBJ databases">
        <authorList>
            <person name="McCorrison J."/>
            <person name="Sanka R."/>
            <person name="Torralba M."/>
            <person name="Gillis M."/>
            <person name="Haft D.H."/>
            <person name="Methe B."/>
            <person name="Sutton G."/>
            <person name="Nelson K.E."/>
        </authorList>
    </citation>
    <scope>NUCLEOTIDE SEQUENCE [LARGE SCALE GENOMIC DNA]</scope>
    <source>
        <strain evidence="2 3">DNF00320</strain>
    </source>
</reference>
<gene>
    <name evidence="2" type="ORF">HMPREF0647_08010</name>
</gene>
<dbReference type="EMBL" id="JRNQ01000050">
    <property type="protein sequence ID" value="KGF44119.1"/>
    <property type="molecule type" value="Genomic_DNA"/>
</dbReference>
<protein>
    <recommendedName>
        <fullName evidence="4">DUF2975 domain-containing protein</fullName>
    </recommendedName>
</protein>
<evidence type="ECO:0008006" key="4">
    <source>
        <dbReference type="Google" id="ProtNLM"/>
    </source>
</evidence>